<feature type="transmembrane region" description="Helical" evidence="1">
    <location>
        <begin position="52"/>
        <end position="70"/>
    </location>
</feature>
<reference evidence="2 3" key="1">
    <citation type="submission" date="2017-04" db="EMBL/GenBank/DDBJ databases">
        <title>Complete Genome Sequence of Streptomyces gilvosporeus F607, a Capable Producer of Natamycin.</title>
        <authorList>
            <person name="Zong G."/>
            <person name="Zhong C."/>
            <person name="Fu J."/>
            <person name="Qin R."/>
            <person name="Cao G."/>
        </authorList>
    </citation>
    <scope>NUCLEOTIDE SEQUENCE [LARGE SCALE GENOMIC DNA]</scope>
    <source>
        <strain evidence="2 3">F607</strain>
    </source>
</reference>
<accession>A0A1V0TTL0</accession>
<feature type="transmembrane region" description="Helical" evidence="1">
    <location>
        <begin position="149"/>
        <end position="172"/>
    </location>
</feature>
<keyword evidence="3" id="KW-1185">Reference proteome</keyword>
<dbReference type="PANTHER" id="PTHR35337:SF1">
    <property type="entry name" value="SLR1478 PROTEIN"/>
    <property type="match status" value="1"/>
</dbReference>
<feature type="transmembrane region" description="Helical" evidence="1">
    <location>
        <begin position="117"/>
        <end position="137"/>
    </location>
</feature>
<feature type="transmembrane region" description="Helical" evidence="1">
    <location>
        <begin position="12"/>
        <end position="32"/>
    </location>
</feature>
<proteinExistence type="predicted"/>
<evidence type="ECO:0008006" key="4">
    <source>
        <dbReference type="Google" id="ProtNLM"/>
    </source>
</evidence>
<dbReference type="Proteomes" id="UP000192726">
    <property type="component" value="Chromosome"/>
</dbReference>
<feature type="transmembrane region" description="Helical" evidence="1">
    <location>
        <begin position="77"/>
        <end position="97"/>
    </location>
</feature>
<name>A0A1V0TTL0_9ACTN</name>
<evidence type="ECO:0000256" key="1">
    <source>
        <dbReference type="SAM" id="Phobius"/>
    </source>
</evidence>
<organism evidence="2 3">
    <name type="scientific">Streptomyces gilvosporeus</name>
    <dbReference type="NCBI Taxonomy" id="553510"/>
    <lineage>
        <taxon>Bacteria</taxon>
        <taxon>Bacillati</taxon>
        <taxon>Actinomycetota</taxon>
        <taxon>Actinomycetes</taxon>
        <taxon>Kitasatosporales</taxon>
        <taxon>Streptomycetaceae</taxon>
        <taxon>Streptomyces</taxon>
    </lineage>
</organism>
<dbReference type="KEGG" id="sgv:B1H19_20430"/>
<sequence>MAFIASIARRQRLTLVCGQVLWLGCLLCGILFADGMSQTVHVEPKQPSVDLFTEILANNCGIAAMAFSGVATFGLGAVLVSLFAGLSSGLFIAHAYALGAGPFARTVLPHAVLELPAFGVAVAAGLVPALALARALLAGRKVQISQSLVDAAALLGLSMAMLVVADCVETWVSTR</sequence>
<dbReference type="AlphaFoldDB" id="A0A1V0TTL0"/>
<dbReference type="PANTHER" id="PTHR35337">
    <property type="entry name" value="SLR1478 PROTEIN"/>
    <property type="match status" value="1"/>
</dbReference>
<protein>
    <recommendedName>
        <fullName evidence="4">Stage II sporulation protein M</fullName>
    </recommendedName>
</protein>
<dbReference type="Pfam" id="PF01944">
    <property type="entry name" value="SpoIIM"/>
    <property type="match status" value="1"/>
</dbReference>
<dbReference type="STRING" id="553510.B1H19_20430"/>
<gene>
    <name evidence="2" type="ORF">B1H19_20430</name>
</gene>
<evidence type="ECO:0000313" key="2">
    <source>
        <dbReference type="EMBL" id="ARF56231.1"/>
    </source>
</evidence>
<evidence type="ECO:0000313" key="3">
    <source>
        <dbReference type="Proteomes" id="UP000192726"/>
    </source>
</evidence>
<keyword evidence="1" id="KW-0812">Transmembrane</keyword>
<dbReference type="InterPro" id="IPR002798">
    <property type="entry name" value="SpoIIM-like"/>
</dbReference>
<keyword evidence="1" id="KW-0472">Membrane</keyword>
<dbReference type="RefSeq" id="WP_083106081.1">
    <property type="nucleotide sequence ID" value="NZ_CP020569.1"/>
</dbReference>
<keyword evidence="1" id="KW-1133">Transmembrane helix</keyword>
<dbReference type="EMBL" id="CP020569">
    <property type="protein sequence ID" value="ARF56231.1"/>
    <property type="molecule type" value="Genomic_DNA"/>
</dbReference>